<dbReference type="EMBL" id="JBDJPC010000007">
    <property type="protein sequence ID" value="KAL1493661.1"/>
    <property type="molecule type" value="Genomic_DNA"/>
</dbReference>
<reference evidence="1 2" key="1">
    <citation type="submission" date="2024-05" db="EMBL/GenBank/DDBJ databases">
        <title>Genetic variation in Jamaican populations of the coffee berry borer (Hypothenemus hampei).</title>
        <authorList>
            <person name="Errbii M."/>
            <person name="Myrie A."/>
        </authorList>
    </citation>
    <scope>NUCLEOTIDE SEQUENCE [LARGE SCALE GENOMIC DNA]</scope>
    <source>
        <strain evidence="1">JA-Hopewell-2020-01-JO</strain>
        <tissue evidence="1">Whole body</tissue>
    </source>
</reference>
<protein>
    <submittedName>
        <fullName evidence="1">Uncharacterized protein</fullName>
    </submittedName>
</protein>
<dbReference type="AlphaFoldDB" id="A0ABD1EGC3"/>
<organism evidence="1 2">
    <name type="scientific">Hypothenemus hampei</name>
    <name type="common">Coffee berry borer</name>
    <dbReference type="NCBI Taxonomy" id="57062"/>
    <lineage>
        <taxon>Eukaryota</taxon>
        <taxon>Metazoa</taxon>
        <taxon>Ecdysozoa</taxon>
        <taxon>Arthropoda</taxon>
        <taxon>Hexapoda</taxon>
        <taxon>Insecta</taxon>
        <taxon>Pterygota</taxon>
        <taxon>Neoptera</taxon>
        <taxon>Endopterygota</taxon>
        <taxon>Coleoptera</taxon>
        <taxon>Polyphaga</taxon>
        <taxon>Cucujiformia</taxon>
        <taxon>Curculionidae</taxon>
        <taxon>Scolytinae</taxon>
        <taxon>Hypothenemus</taxon>
    </lineage>
</organism>
<evidence type="ECO:0000313" key="1">
    <source>
        <dbReference type="EMBL" id="KAL1493661.1"/>
    </source>
</evidence>
<sequence length="235" mass="25713">MSSSWRDVPLNLVEDPAISAEDNKDNVPLTVLAIEAETPSAPVSVVPVIPIPDVLEDKISCRITDLLEEVGFPTAENSSVSSLDKNILALFGDADQLTATLGPRIHPDIANRWASLLGQGLPETTLSVLLRKYPSPVTRRDANLVELQNQSGAVLSAVGLLTHLISEGRGENRSYIEFASDAARLLLDCYNRYSVILRELIHLNLRKDLKDTLTEVSADGWMTISETGSWHFADQ</sequence>
<proteinExistence type="predicted"/>
<gene>
    <name evidence="1" type="ORF">ABEB36_009359</name>
</gene>
<keyword evidence="2" id="KW-1185">Reference proteome</keyword>
<dbReference type="Proteomes" id="UP001566132">
    <property type="component" value="Unassembled WGS sequence"/>
</dbReference>
<comment type="caution">
    <text evidence="1">The sequence shown here is derived from an EMBL/GenBank/DDBJ whole genome shotgun (WGS) entry which is preliminary data.</text>
</comment>
<accession>A0ABD1EGC3</accession>
<name>A0ABD1EGC3_HYPHA</name>
<evidence type="ECO:0000313" key="2">
    <source>
        <dbReference type="Proteomes" id="UP001566132"/>
    </source>
</evidence>